<sequence length="64" mass="7357">MYCLASNQYNYHVYGHIHEVEMFIQPNSDLKWELSTYSSKSLLMDRVGVIESNQSSTVISLLEG</sequence>
<gene>
    <name evidence="1" type="ORF">EV146_106223</name>
</gene>
<evidence type="ECO:0000313" key="2">
    <source>
        <dbReference type="Proteomes" id="UP000295689"/>
    </source>
</evidence>
<dbReference type="AlphaFoldDB" id="A0A4R2BDN5"/>
<name>A0A4R2BDN5_9BACI</name>
<comment type="caution">
    <text evidence="1">The sequence shown here is derived from an EMBL/GenBank/DDBJ whole genome shotgun (WGS) entry which is preliminary data.</text>
</comment>
<protein>
    <submittedName>
        <fullName evidence="1">Uncharacterized protein</fullName>
    </submittedName>
</protein>
<dbReference type="RefSeq" id="WP_121612307.1">
    <property type="nucleotide sequence ID" value="NZ_CP033044.1"/>
</dbReference>
<dbReference type="Proteomes" id="UP000295689">
    <property type="component" value="Unassembled WGS sequence"/>
</dbReference>
<reference evidence="1 2" key="1">
    <citation type="journal article" date="2015" name="Stand. Genomic Sci.">
        <title>Genomic Encyclopedia of Bacterial and Archaeal Type Strains, Phase III: the genomes of soil and plant-associated and newly described type strains.</title>
        <authorList>
            <person name="Whitman W.B."/>
            <person name="Woyke T."/>
            <person name="Klenk H.P."/>
            <person name="Zhou Y."/>
            <person name="Lilburn T.G."/>
            <person name="Beck B.J."/>
            <person name="De Vos P."/>
            <person name="Vandamme P."/>
            <person name="Eisen J.A."/>
            <person name="Garrity G."/>
            <person name="Hugenholtz P."/>
            <person name="Kyrpides N.C."/>
        </authorList>
    </citation>
    <scope>NUCLEOTIDE SEQUENCE [LARGE SCALE GENOMIC DNA]</scope>
    <source>
        <strain evidence="1 2">CV53</strain>
    </source>
</reference>
<accession>A0A4R2BDN5</accession>
<proteinExistence type="predicted"/>
<evidence type="ECO:0000313" key="1">
    <source>
        <dbReference type="EMBL" id="TCN25021.1"/>
    </source>
</evidence>
<dbReference type="EMBL" id="SLVV01000006">
    <property type="protein sequence ID" value="TCN25021.1"/>
    <property type="molecule type" value="Genomic_DNA"/>
</dbReference>
<organism evidence="1 2">
    <name type="scientific">Mesobacillus foraminis</name>
    <dbReference type="NCBI Taxonomy" id="279826"/>
    <lineage>
        <taxon>Bacteria</taxon>
        <taxon>Bacillati</taxon>
        <taxon>Bacillota</taxon>
        <taxon>Bacilli</taxon>
        <taxon>Bacillales</taxon>
        <taxon>Bacillaceae</taxon>
        <taxon>Mesobacillus</taxon>
    </lineage>
</organism>
<keyword evidence="2" id="KW-1185">Reference proteome</keyword>